<keyword evidence="5" id="KW-1185">Reference proteome</keyword>
<evidence type="ECO:0000259" key="3">
    <source>
        <dbReference type="Pfam" id="PF05170"/>
    </source>
</evidence>
<gene>
    <name evidence="4" type="ORF">FHS87_001164</name>
</gene>
<feature type="region of interest" description="Disordered" evidence="1">
    <location>
        <begin position="831"/>
        <end position="853"/>
    </location>
</feature>
<comment type="caution">
    <text evidence="4">The sequence shown here is derived from an EMBL/GenBank/DDBJ whole genome shotgun (WGS) entry which is preliminary data.</text>
</comment>
<keyword evidence="2" id="KW-0472">Membrane</keyword>
<dbReference type="RefSeq" id="WP_184514833.1">
    <property type="nucleotide sequence ID" value="NZ_JACIJD010000004.1"/>
</dbReference>
<protein>
    <submittedName>
        <fullName evidence="4">Uncharacterized protein involved in outer membrane biogenesis</fullName>
    </submittedName>
</protein>
<feature type="domain" description="AsmA" evidence="3">
    <location>
        <begin position="44"/>
        <end position="194"/>
    </location>
</feature>
<dbReference type="AlphaFoldDB" id="A0A840XWJ3"/>
<keyword evidence="2" id="KW-0812">Transmembrane</keyword>
<organism evidence="4 5">
    <name type="scientific">Muricoccus pecuniae</name>
    <dbReference type="NCBI Taxonomy" id="693023"/>
    <lineage>
        <taxon>Bacteria</taxon>
        <taxon>Pseudomonadati</taxon>
        <taxon>Pseudomonadota</taxon>
        <taxon>Alphaproteobacteria</taxon>
        <taxon>Acetobacterales</taxon>
        <taxon>Roseomonadaceae</taxon>
        <taxon>Muricoccus</taxon>
    </lineage>
</organism>
<sequence length="862" mass="87355">MPQPASPGRPAAPPPRPPGRLRRWRPWLIALGLLVLGLPLAGYGALWAALRTDAIRPRIESAVEAATGRRFTLGAVTLRPALVPTIGLDSPVLANPPGFSRPEMLRARRIEAELALVPLLSRQVELRRVALIEPDLLLETDAAGRVNWDFTRPQPQASAPATPAIPAAEPSHPFGFEVESVVLERGRLTWRGPGGEEVLELPRLTLRGSERGILVEGQAVARGIAATVNGSTGPLGALLAGGTGEWPFRAGLSAPGLNAEASGALALPFRPDGWRARLAATADAASRLAPLLPGTALPEARNLSLVAETGGAAGLAALHASVAELGIPLAGRRLVLGPAQLDAPSPEAPVALSGTLRLGELPLALTAGGPNLAALRAEGAIPLTLRLEGEGLAASLAGALAPGRRIEGTEWQLSLRAADLRSLGARAGTPGLPALHDAALDGPLRLLAEGADLPGLTLAAREAAGRASLSFRRAEPLPRVTLRAEFDRVDADALSASPPPAAPPAPAPAQPAPAQPAPAAAPAAPPPARPDGRVIPDQPLDLTAIRDAPLALDAEATVATLRLGSAEWRGVSLRAVLDERALRLERFAAATPGGPVTGAGAAEVGGPLPRLALRLRSGEGGIDPAPLLAALGTRSPISGRAALDLDLAGEGAGLRALVGSLGGHLGLAMTGGEIDPSLLAGATQALRGVLPEGSVGSAAEIRCLALRFDLQRGVAQSRALLLQTGVASTSGGGAANLGDETLAFRLRPVVRVGDASITTPLGITGRFGSPRFSLDPNAATAAAAGVLGGLARRSDDRDAAAIGGLVEGLLGGRSAAAAPDCAAQLALARGEAPAVGTPPPAPEPQQGRRPAINDLLRGLLGR</sequence>
<dbReference type="PANTHER" id="PTHR30441">
    <property type="entry name" value="DUF748 DOMAIN-CONTAINING PROTEIN"/>
    <property type="match status" value="1"/>
</dbReference>
<dbReference type="PANTHER" id="PTHR30441:SF4">
    <property type="entry name" value="PROTEIN ASMA"/>
    <property type="match status" value="1"/>
</dbReference>
<evidence type="ECO:0000313" key="5">
    <source>
        <dbReference type="Proteomes" id="UP000580654"/>
    </source>
</evidence>
<evidence type="ECO:0000313" key="4">
    <source>
        <dbReference type="EMBL" id="MBB5693138.1"/>
    </source>
</evidence>
<name>A0A840XWJ3_9PROT</name>
<keyword evidence="2" id="KW-1133">Transmembrane helix</keyword>
<dbReference type="EMBL" id="JACIJD010000004">
    <property type="protein sequence ID" value="MBB5693138.1"/>
    <property type="molecule type" value="Genomic_DNA"/>
</dbReference>
<evidence type="ECO:0000256" key="1">
    <source>
        <dbReference type="SAM" id="MobiDB-lite"/>
    </source>
</evidence>
<reference evidence="4 5" key="1">
    <citation type="submission" date="2020-08" db="EMBL/GenBank/DDBJ databases">
        <title>Genomic Encyclopedia of Type Strains, Phase IV (KMG-IV): sequencing the most valuable type-strain genomes for metagenomic binning, comparative biology and taxonomic classification.</title>
        <authorList>
            <person name="Goeker M."/>
        </authorList>
    </citation>
    <scope>NUCLEOTIDE SEQUENCE [LARGE SCALE GENOMIC DNA]</scope>
    <source>
        <strain evidence="4 5">DSM 25622</strain>
    </source>
</reference>
<feature type="compositionally biased region" description="Pro residues" evidence="1">
    <location>
        <begin position="497"/>
        <end position="516"/>
    </location>
</feature>
<dbReference type="Pfam" id="PF05170">
    <property type="entry name" value="AsmA"/>
    <property type="match status" value="1"/>
</dbReference>
<dbReference type="GO" id="GO:0005886">
    <property type="term" value="C:plasma membrane"/>
    <property type="evidence" value="ECO:0007669"/>
    <property type="project" value="TreeGrafter"/>
</dbReference>
<proteinExistence type="predicted"/>
<dbReference type="InterPro" id="IPR052894">
    <property type="entry name" value="AsmA-related"/>
</dbReference>
<dbReference type="InterPro" id="IPR007844">
    <property type="entry name" value="AsmA"/>
</dbReference>
<evidence type="ECO:0000256" key="2">
    <source>
        <dbReference type="SAM" id="Phobius"/>
    </source>
</evidence>
<accession>A0A840XWJ3</accession>
<dbReference type="GO" id="GO:0090313">
    <property type="term" value="P:regulation of protein targeting to membrane"/>
    <property type="evidence" value="ECO:0007669"/>
    <property type="project" value="TreeGrafter"/>
</dbReference>
<feature type="transmembrane region" description="Helical" evidence="2">
    <location>
        <begin position="27"/>
        <end position="50"/>
    </location>
</feature>
<dbReference type="Proteomes" id="UP000580654">
    <property type="component" value="Unassembled WGS sequence"/>
</dbReference>
<feature type="region of interest" description="Disordered" evidence="1">
    <location>
        <begin position="493"/>
        <end position="537"/>
    </location>
</feature>